<dbReference type="EMBL" id="JAABLM010000010">
    <property type="protein sequence ID" value="NBL65427.1"/>
    <property type="molecule type" value="Genomic_DNA"/>
</dbReference>
<keyword evidence="1" id="KW-0472">Membrane</keyword>
<sequence length="153" mass="18049">MKSKLSLRAYIMGFCSFPLLVSLIFLFFNRKSAFSNHYNLKFLFIGILGFLAFMYILIATYKRAILIEILDKHISVKNIFSKFAHYDFEEFDGFQTVIETSKGGSFEVLYLIIKNRRVVPISEFHQKNYHQLKIEIANKVKNLGEVPFNFLRW</sequence>
<protein>
    <submittedName>
        <fullName evidence="2">Uncharacterized protein</fullName>
    </submittedName>
</protein>
<gene>
    <name evidence="2" type="ORF">GV828_09475</name>
</gene>
<comment type="caution">
    <text evidence="2">The sequence shown here is derived from an EMBL/GenBank/DDBJ whole genome shotgun (WGS) entry which is preliminary data.</text>
</comment>
<evidence type="ECO:0000313" key="2">
    <source>
        <dbReference type="EMBL" id="NBL65427.1"/>
    </source>
</evidence>
<accession>A0ABW9ZDP7</accession>
<name>A0ABW9ZDP7_9FLAO</name>
<keyword evidence="1" id="KW-1133">Transmembrane helix</keyword>
<reference evidence="3" key="1">
    <citation type="submission" date="2020-01" db="EMBL/GenBank/DDBJ databases">
        <title>Sphingomonas sp. strain CSW-10.</title>
        <authorList>
            <person name="Chen W.-M."/>
        </authorList>
    </citation>
    <scope>NUCLEOTIDE SEQUENCE [LARGE SCALE GENOMIC DNA]</scope>
    <source>
        <strain evidence="3">NST-5</strain>
    </source>
</reference>
<keyword evidence="1" id="KW-0812">Transmembrane</keyword>
<feature type="transmembrane region" description="Helical" evidence="1">
    <location>
        <begin position="40"/>
        <end position="58"/>
    </location>
</feature>
<feature type="transmembrane region" description="Helical" evidence="1">
    <location>
        <begin position="7"/>
        <end position="28"/>
    </location>
</feature>
<dbReference type="Proteomes" id="UP000798602">
    <property type="component" value="Unassembled WGS sequence"/>
</dbReference>
<evidence type="ECO:0000256" key="1">
    <source>
        <dbReference type="SAM" id="Phobius"/>
    </source>
</evidence>
<dbReference type="RefSeq" id="WP_166537249.1">
    <property type="nucleotide sequence ID" value="NZ_JAABLM010000010.1"/>
</dbReference>
<proteinExistence type="predicted"/>
<evidence type="ECO:0000313" key="3">
    <source>
        <dbReference type="Proteomes" id="UP000798602"/>
    </source>
</evidence>
<organism evidence="2 3">
    <name type="scientific">Flavobacterium ichthyis</name>
    <dbReference type="NCBI Taxonomy" id="2698827"/>
    <lineage>
        <taxon>Bacteria</taxon>
        <taxon>Pseudomonadati</taxon>
        <taxon>Bacteroidota</taxon>
        <taxon>Flavobacteriia</taxon>
        <taxon>Flavobacteriales</taxon>
        <taxon>Flavobacteriaceae</taxon>
        <taxon>Flavobacterium</taxon>
    </lineage>
</organism>
<keyword evidence="3" id="KW-1185">Reference proteome</keyword>